<dbReference type="Proteomes" id="UP000645462">
    <property type="component" value="Unassembled WGS sequence"/>
</dbReference>
<name>A0ABQ1L7D3_9RHOB</name>
<dbReference type="EMBL" id="BMFC01000019">
    <property type="protein sequence ID" value="GGC20809.1"/>
    <property type="molecule type" value="Genomic_DNA"/>
</dbReference>
<comment type="caution">
    <text evidence="1">The sequence shown here is derived from an EMBL/GenBank/DDBJ whole genome shotgun (WGS) entry which is preliminary data.</text>
</comment>
<evidence type="ECO:0008006" key="3">
    <source>
        <dbReference type="Google" id="ProtNLM"/>
    </source>
</evidence>
<gene>
    <name evidence="1" type="ORF">GCM10011363_41870</name>
</gene>
<evidence type="ECO:0000313" key="2">
    <source>
        <dbReference type="Proteomes" id="UP000645462"/>
    </source>
</evidence>
<proteinExistence type="predicted"/>
<sequence length="276" mass="31420">MRRFLLRRPRPTYVMGVSWPRSGHHLLVRLIRLYYGPKFTYCGFYGQPDCCGQTPCARAGMIRYSKNHDFDGTLPQDEEQRHLIQTRAFAPSVVSNFELYLREGGRDDAASFARFASAQFTAWRAFQDKWVTSGFARTQTVIPYEALIRDPATALTYALSSFGDTTPDPARLRAAISGVDGEDVAQRRITPRPGSGVHAPRDVTQFRHYDAHLFRHLDKLHLTRQEVNRMFRRNLGRDAAEANMLALQASPSLDALERMILGSPEYTARGRRLRAV</sequence>
<reference evidence="2" key="1">
    <citation type="journal article" date="2019" name="Int. J. Syst. Evol. Microbiol.">
        <title>The Global Catalogue of Microorganisms (GCM) 10K type strain sequencing project: providing services to taxonomists for standard genome sequencing and annotation.</title>
        <authorList>
            <consortium name="The Broad Institute Genomics Platform"/>
            <consortium name="The Broad Institute Genome Sequencing Center for Infectious Disease"/>
            <person name="Wu L."/>
            <person name="Ma J."/>
        </authorList>
    </citation>
    <scope>NUCLEOTIDE SEQUENCE [LARGE SCALE GENOMIC DNA]</scope>
    <source>
        <strain evidence="2">CGMCC 1.12478</strain>
    </source>
</reference>
<protein>
    <recommendedName>
        <fullName evidence="3">Sulfotransferase family protein</fullName>
    </recommendedName>
</protein>
<evidence type="ECO:0000313" key="1">
    <source>
        <dbReference type="EMBL" id="GGC20809.1"/>
    </source>
</evidence>
<dbReference type="RefSeq" id="WP_188484053.1">
    <property type="nucleotide sequence ID" value="NZ_BMFC01000019.1"/>
</dbReference>
<accession>A0ABQ1L7D3</accession>
<dbReference type="InterPro" id="IPR027417">
    <property type="entry name" value="P-loop_NTPase"/>
</dbReference>
<keyword evidence="2" id="KW-1185">Reference proteome</keyword>
<organism evidence="1 2">
    <name type="scientific">Marivita lacus</name>
    <dbReference type="NCBI Taxonomy" id="1323742"/>
    <lineage>
        <taxon>Bacteria</taxon>
        <taxon>Pseudomonadati</taxon>
        <taxon>Pseudomonadota</taxon>
        <taxon>Alphaproteobacteria</taxon>
        <taxon>Rhodobacterales</taxon>
        <taxon>Roseobacteraceae</taxon>
        <taxon>Marivita</taxon>
    </lineage>
</organism>
<dbReference type="SUPFAM" id="SSF52540">
    <property type="entry name" value="P-loop containing nucleoside triphosphate hydrolases"/>
    <property type="match status" value="1"/>
</dbReference>